<dbReference type="SUPFAM" id="SSF161098">
    <property type="entry name" value="MetI-like"/>
    <property type="match status" value="1"/>
</dbReference>
<dbReference type="RefSeq" id="WP_013808660.1">
    <property type="nucleotide sequence ID" value="NC_015564.1"/>
</dbReference>
<dbReference type="STRING" id="443218.AS9A_3873"/>
<dbReference type="InterPro" id="IPR000515">
    <property type="entry name" value="MetI-like"/>
</dbReference>
<evidence type="ECO:0000256" key="1">
    <source>
        <dbReference type="ARBA" id="ARBA00004651"/>
    </source>
</evidence>
<organism evidence="9 10">
    <name type="scientific">Hoyosella subflava (strain DSM 45089 / JCM 17490 / NBRC 109087 / DQS3-9A1)</name>
    <name type="common">Amycolicicoccus subflavus</name>
    <dbReference type="NCBI Taxonomy" id="443218"/>
    <lineage>
        <taxon>Bacteria</taxon>
        <taxon>Bacillati</taxon>
        <taxon>Actinomycetota</taxon>
        <taxon>Actinomycetes</taxon>
        <taxon>Mycobacteriales</taxon>
        <taxon>Hoyosellaceae</taxon>
        <taxon>Hoyosella</taxon>
    </lineage>
</organism>
<dbReference type="HOGENOM" id="CLU_046113_1_4_11"/>
<feature type="domain" description="ABC transmembrane type-1" evidence="8">
    <location>
        <begin position="87"/>
        <end position="272"/>
    </location>
</feature>
<dbReference type="AlphaFoldDB" id="F6EGS3"/>
<feature type="transmembrane region" description="Helical" evidence="7">
    <location>
        <begin position="253"/>
        <end position="273"/>
    </location>
</feature>
<feature type="transmembrane region" description="Helical" evidence="7">
    <location>
        <begin position="153"/>
        <end position="173"/>
    </location>
</feature>
<evidence type="ECO:0000313" key="9">
    <source>
        <dbReference type="EMBL" id="AEF42311.1"/>
    </source>
</evidence>
<sequence>MAADIAQLDEEIQGLDSLDTPQEEKKPLPARIWAAVWPKLGAIALALGIWQLVVLSGWKPEYLLPGPVDVFAELWRRTLDGSLVDAAFVTLQRGVSGFALALVIGVIVGSLVSRIRVLRAAFGSFITGLQTMPSVAWVPLAILLFPFSGEQAIFFVVVLGAAPSIANGLISGVDQIPPLWLRAGHVLGARGLSLYRHVILPAALPNFVAGLKQGWAFAWRSLMAGELIVTAAGQSSLGHSLQISRDLGDAHGLLATMIIILVIGILVDSLVFGQIEQALLRRRGLLENK</sequence>
<feature type="transmembrane region" description="Helical" evidence="7">
    <location>
        <begin position="32"/>
        <end position="53"/>
    </location>
</feature>
<dbReference type="InterPro" id="IPR035906">
    <property type="entry name" value="MetI-like_sf"/>
</dbReference>
<dbReference type="KEGG" id="asd:AS9A_3873"/>
<evidence type="ECO:0000313" key="10">
    <source>
        <dbReference type="Proteomes" id="UP000009235"/>
    </source>
</evidence>
<evidence type="ECO:0000256" key="7">
    <source>
        <dbReference type="RuleBase" id="RU363032"/>
    </source>
</evidence>
<dbReference type="Gene3D" id="1.10.3720.10">
    <property type="entry name" value="MetI-like"/>
    <property type="match status" value="1"/>
</dbReference>
<gene>
    <name evidence="9" type="ordered locus">AS9A_3873</name>
</gene>
<evidence type="ECO:0000259" key="8">
    <source>
        <dbReference type="PROSITE" id="PS50928"/>
    </source>
</evidence>
<dbReference type="PROSITE" id="PS50928">
    <property type="entry name" value="ABC_TM1"/>
    <property type="match status" value="1"/>
</dbReference>
<feature type="transmembrane region" description="Helical" evidence="7">
    <location>
        <begin position="95"/>
        <end position="113"/>
    </location>
</feature>
<keyword evidence="3" id="KW-1003">Cell membrane</keyword>
<keyword evidence="4 7" id="KW-0812">Transmembrane</keyword>
<keyword evidence="6 7" id="KW-0472">Membrane</keyword>
<dbReference type="EMBL" id="CP002786">
    <property type="protein sequence ID" value="AEF42311.1"/>
    <property type="molecule type" value="Genomic_DNA"/>
</dbReference>
<comment type="subcellular location">
    <subcellularLocation>
        <location evidence="1 7">Cell membrane</location>
        <topology evidence="1 7">Multi-pass membrane protein</topology>
    </subcellularLocation>
</comment>
<name>F6EGS3_HOYSD</name>
<reference evidence="9 10" key="1">
    <citation type="journal article" date="2011" name="J. Bacteriol.">
        <title>Complete genome sequence of Amycolicicoccus subflavus DQS3-9A1T, an actinomycete isolated from crude oil-polluted soil.</title>
        <authorList>
            <person name="Cai M."/>
            <person name="Chen W.M."/>
            <person name="Nie Y."/>
            <person name="Chi C.Q."/>
            <person name="Wang Y.N."/>
            <person name="Tang Y.Q."/>
            <person name="Li G.Y."/>
            <person name="Wu X.L."/>
        </authorList>
    </citation>
    <scope>NUCLEOTIDE SEQUENCE [LARGE SCALE GENOMIC DNA]</scope>
    <source>
        <strain evidence="10">DSM 45089 / DQS3-9A1</strain>
    </source>
</reference>
<dbReference type="GO" id="GO:0055085">
    <property type="term" value="P:transmembrane transport"/>
    <property type="evidence" value="ECO:0007669"/>
    <property type="project" value="InterPro"/>
</dbReference>
<proteinExistence type="inferred from homology"/>
<dbReference type="Pfam" id="PF00528">
    <property type="entry name" value="BPD_transp_1"/>
    <property type="match status" value="1"/>
</dbReference>
<dbReference type="OrthoDB" id="9796361at2"/>
<feature type="transmembrane region" description="Helical" evidence="7">
    <location>
        <begin position="125"/>
        <end position="147"/>
    </location>
</feature>
<dbReference type="PANTHER" id="PTHR30151">
    <property type="entry name" value="ALKANE SULFONATE ABC TRANSPORTER-RELATED, MEMBRANE SUBUNIT"/>
    <property type="match status" value="1"/>
</dbReference>
<evidence type="ECO:0000256" key="6">
    <source>
        <dbReference type="ARBA" id="ARBA00023136"/>
    </source>
</evidence>
<keyword evidence="10" id="KW-1185">Reference proteome</keyword>
<protein>
    <submittedName>
        <fullName evidence="9">Binding-protein-dependent transport systems inner membrane component</fullName>
    </submittedName>
</protein>
<keyword evidence="2 7" id="KW-0813">Transport</keyword>
<dbReference type="GO" id="GO:0005886">
    <property type="term" value="C:plasma membrane"/>
    <property type="evidence" value="ECO:0007669"/>
    <property type="project" value="UniProtKB-SubCell"/>
</dbReference>
<dbReference type="CDD" id="cd06261">
    <property type="entry name" value="TM_PBP2"/>
    <property type="match status" value="1"/>
</dbReference>
<dbReference type="PANTHER" id="PTHR30151:SF40">
    <property type="entry name" value="TRANSPORT SYSTEM INTEGRAL MEMBRANE PROTEIN"/>
    <property type="match status" value="1"/>
</dbReference>
<dbReference type="eggNOG" id="COG0600">
    <property type="taxonomic scope" value="Bacteria"/>
</dbReference>
<evidence type="ECO:0000256" key="2">
    <source>
        <dbReference type="ARBA" id="ARBA00022448"/>
    </source>
</evidence>
<evidence type="ECO:0000256" key="3">
    <source>
        <dbReference type="ARBA" id="ARBA00022475"/>
    </source>
</evidence>
<accession>F6EGS3</accession>
<comment type="similarity">
    <text evidence="7">Belongs to the binding-protein-dependent transport system permease family.</text>
</comment>
<keyword evidence="5 7" id="KW-1133">Transmembrane helix</keyword>
<dbReference type="Proteomes" id="UP000009235">
    <property type="component" value="Chromosome"/>
</dbReference>
<evidence type="ECO:0000256" key="5">
    <source>
        <dbReference type="ARBA" id="ARBA00022989"/>
    </source>
</evidence>
<evidence type="ECO:0000256" key="4">
    <source>
        <dbReference type="ARBA" id="ARBA00022692"/>
    </source>
</evidence>